<evidence type="ECO:0000256" key="3">
    <source>
        <dbReference type="ARBA" id="ARBA00022989"/>
    </source>
</evidence>
<name>A0ABT7C421_9MICO</name>
<keyword evidence="4 6" id="KW-0472">Membrane</keyword>
<dbReference type="NCBIfam" id="TIGR03057">
    <property type="entry name" value="xxxLxxG_by_4"/>
    <property type="match status" value="7"/>
</dbReference>
<gene>
    <name evidence="7" type="ORF">C7K25_01060</name>
</gene>
<reference evidence="7" key="2">
    <citation type="journal article" date="2022" name="Sci. Rep.">
        <title>In silico prediction of the enzymes involved in the degradation of the herbicide molinate by Gulosibacter molinativorax ON4T.</title>
        <authorList>
            <person name="Lopes A.R."/>
            <person name="Bunin E."/>
            <person name="Viana A.T."/>
            <person name="Froufe H."/>
            <person name="Munoz-Merida A."/>
            <person name="Pinho D."/>
            <person name="Figueiredo J."/>
            <person name="Barroso C."/>
            <person name="Vaz-Moreira I."/>
            <person name="Bellanger X."/>
            <person name="Egas C."/>
            <person name="Nunes O.C."/>
        </authorList>
    </citation>
    <scope>NUCLEOTIDE SEQUENCE</scope>
    <source>
        <strain evidence="7">ON4</strain>
    </source>
</reference>
<dbReference type="SUPFAM" id="SSF58104">
    <property type="entry name" value="Methyl-accepting chemotaxis protein (MCP) signaling domain"/>
    <property type="match status" value="1"/>
</dbReference>
<feature type="transmembrane region" description="Helical" evidence="6">
    <location>
        <begin position="628"/>
        <end position="647"/>
    </location>
</feature>
<feature type="transmembrane region" description="Helical" evidence="6">
    <location>
        <begin position="528"/>
        <end position="547"/>
    </location>
</feature>
<organism evidence="7 8">
    <name type="scientific">Gulosibacter molinativorax</name>
    <dbReference type="NCBI Taxonomy" id="256821"/>
    <lineage>
        <taxon>Bacteria</taxon>
        <taxon>Bacillati</taxon>
        <taxon>Actinomycetota</taxon>
        <taxon>Actinomycetes</taxon>
        <taxon>Micrococcales</taxon>
        <taxon>Microbacteriaceae</taxon>
        <taxon>Gulosibacter</taxon>
    </lineage>
</organism>
<feature type="transmembrane region" description="Helical" evidence="6">
    <location>
        <begin position="568"/>
        <end position="592"/>
    </location>
</feature>
<feature type="transmembrane region" description="Helical" evidence="6">
    <location>
        <begin position="598"/>
        <end position="621"/>
    </location>
</feature>
<keyword evidence="2 6" id="KW-0812">Transmembrane</keyword>
<comment type="caution">
    <text evidence="7">The sequence shown here is derived from an EMBL/GenBank/DDBJ whole genome shotgun (WGS) entry which is preliminary data.</text>
</comment>
<dbReference type="PANTHER" id="PTHR43077:SF5">
    <property type="entry name" value="PHAGE INFECTION PROTEIN"/>
    <property type="match status" value="1"/>
</dbReference>
<evidence type="ECO:0000313" key="7">
    <source>
        <dbReference type="EMBL" id="MDJ1369971.1"/>
    </source>
</evidence>
<evidence type="ECO:0000313" key="8">
    <source>
        <dbReference type="Proteomes" id="UP001170379"/>
    </source>
</evidence>
<dbReference type="NCBIfam" id="TIGR03062">
    <property type="entry name" value="pip_yhgE_Cterm"/>
    <property type="match status" value="1"/>
</dbReference>
<dbReference type="Gene3D" id="3.40.1710.10">
    <property type="entry name" value="abc type-2 transporter like domain"/>
    <property type="match status" value="1"/>
</dbReference>
<dbReference type="SUPFAM" id="SSF101967">
    <property type="entry name" value="Adhesin YadA, collagen-binding domain"/>
    <property type="match status" value="1"/>
</dbReference>
<dbReference type="InterPro" id="IPR051328">
    <property type="entry name" value="T7SS_ABC-Transporter"/>
</dbReference>
<dbReference type="Gene3D" id="1.10.287.950">
    <property type="entry name" value="Methyl-accepting chemotaxis protein"/>
    <property type="match status" value="2"/>
</dbReference>
<proteinExistence type="predicted"/>
<dbReference type="Proteomes" id="UP001170379">
    <property type="component" value="Unassembled WGS sequence"/>
</dbReference>
<evidence type="ECO:0000256" key="6">
    <source>
        <dbReference type="SAM" id="Phobius"/>
    </source>
</evidence>
<feature type="compositionally biased region" description="Polar residues" evidence="5">
    <location>
        <begin position="730"/>
        <end position="740"/>
    </location>
</feature>
<accession>A0ABT7C421</accession>
<dbReference type="InterPro" id="IPR017501">
    <property type="entry name" value="Phage_infect_YhgE_C"/>
</dbReference>
<dbReference type="InterPro" id="IPR011049">
    <property type="entry name" value="Serralysin-like_metalloprot_C"/>
</dbReference>
<dbReference type="InterPro" id="IPR017500">
    <property type="entry name" value="Phage_infect_YhgE_N"/>
</dbReference>
<protein>
    <submittedName>
        <fullName evidence="7">YhgE/Pip domain-containing protein</fullName>
    </submittedName>
</protein>
<dbReference type="NCBIfam" id="TIGR03061">
    <property type="entry name" value="pip_yhgE_Nterm"/>
    <property type="match status" value="1"/>
</dbReference>
<sequence length="740" mass="75148">MTSSHTEAPTPGDSRGKRKSRIWKVIVLIGLVTIPVIYASLLTSSFSDPINRLDNVPAAVVNQDVAASANGTKLDIGATLTDELVSSTAKNNFVWREYGAEEASAALDSGEVYAVLTIPRSFSSDALSVAGDHPTPAKLKIETNDGANMFAGTIAKQLGTTVADTLATQVSEEYLGNIYAGFNSAHDGFANAADGATQLADGTSEASDGAGQLNMGLDQLVTGSADLADGTVALADGAEQIDSGAQTLADGGSALHDGAVQLADGAGVVNTGAEQLRDGASQVADGTQQLADAVDAVNEAVSPLAQSVATLSEDASTLTDGASGVATSADDLLANWDALGDDEKRQLVEQLSTDAGAVRDGLDGALASMGQTDLSGVDQLGNLSTSIHDLNDGAQQVATGAADLADGTSELAGGADTLADKSGDLANGISDLADGTGTLYDGAIQVRDGAQQLSDGTVGAADGSASLADGLIQLVGGSDELATGLEDGAEQVPTYSDSESDQLSEVAADPVQFDELRRNEVARNGDGMAPYFMALGLWVGGIGFYLMNEPLARAKGSGPSFVDALRSFLPGAAMAVGQSILLFVAIHGLVGVEYANPAGLLSMMLLASVTFIAINQALIALLGAPGRYFALILIVLQLASAGATYPVETAPELFQALNPWLPLPYAVDAFRSLIAGGSIGVADAVTQLLVWLAVALAMTTLAIMLKRVKDGKTSWGSNPKVTSPAVKDSASASPQGELTV</sequence>
<evidence type="ECO:0000256" key="2">
    <source>
        <dbReference type="ARBA" id="ARBA00022692"/>
    </source>
</evidence>
<feature type="transmembrane region" description="Helical" evidence="6">
    <location>
        <begin position="688"/>
        <end position="705"/>
    </location>
</feature>
<dbReference type="EMBL" id="PXVD01000002">
    <property type="protein sequence ID" value="MDJ1369971.1"/>
    <property type="molecule type" value="Genomic_DNA"/>
</dbReference>
<evidence type="ECO:0000256" key="4">
    <source>
        <dbReference type="ARBA" id="ARBA00023136"/>
    </source>
</evidence>
<dbReference type="InterPro" id="IPR023908">
    <property type="entry name" value="xxxLxxG_rpt"/>
</dbReference>
<keyword evidence="3 6" id="KW-1133">Transmembrane helix</keyword>
<evidence type="ECO:0000256" key="5">
    <source>
        <dbReference type="SAM" id="MobiDB-lite"/>
    </source>
</evidence>
<keyword evidence="8" id="KW-1185">Reference proteome</keyword>
<dbReference type="PANTHER" id="PTHR43077">
    <property type="entry name" value="TRANSPORT PERMEASE YVFS-RELATED"/>
    <property type="match status" value="1"/>
</dbReference>
<feature type="transmembrane region" description="Helical" evidence="6">
    <location>
        <begin position="22"/>
        <end position="42"/>
    </location>
</feature>
<comment type="subcellular location">
    <subcellularLocation>
        <location evidence="1">Membrane</location>
        <topology evidence="1">Multi-pass membrane protein</topology>
    </subcellularLocation>
</comment>
<feature type="region of interest" description="Disordered" evidence="5">
    <location>
        <begin position="713"/>
        <end position="740"/>
    </location>
</feature>
<evidence type="ECO:0000256" key="1">
    <source>
        <dbReference type="ARBA" id="ARBA00004141"/>
    </source>
</evidence>
<dbReference type="RefSeq" id="WP_084147300.1">
    <property type="nucleotide sequence ID" value="NZ_PXVD01000002.1"/>
</dbReference>
<reference evidence="7" key="1">
    <citation type="submission" date="2018-03" db="EMBL/GenBank/DDBJ databases">
        <authorList>
            <person name="Nunes O.C."/>
            <person name="Lopes A.R."/>
            <person name="Froufe H."/>
            <person name="Munoz-Merida A."/>
            <person name="Barroso C."/>
            <person name="Egas C."/>
        </authorList>
    </citation>
    <scope>NUCLEOTIDE SEQUENCE</scope>
    <source>
        <strain evidence="7">ON4</strain>
    </source>
</reference>